<reference evidence="2 3" key="1">
    <citation type="submission" date="2024-02" db="EMBL/GenBank/DDBJ databases">
        <title>First draft genome assembly of two strains of Seiridium cardinale.</title>
        <authorList>
            <person name="Emiliani G."/>
            <person name="Scali E."/>
        </authorList>
    </citation>
    <scope>NUCLEOTIDE SEQUENCE [LARGE SCALE GENOMIC DNA]</scope>
    <source>
        <strain evidence="2 3">BM-138-000479</strain>
    </source>
</reference>
<evidence type="ECO:0000313" key="2">
    <source>
        <dbReference type="EMBL" id="KAK9773053.1"/>
    </source>
</evidence>
<evidence type="ECO:0000313" key="3">
    <source>
        <dbReference type="Proteomes" id="UP001465668"/>
    </source>
</evidence>
<name>A0ABR2XGZ0_9PEZI</name>
<keyword evidence="3" id="KW-1185">Reference proteome</keyword>
<organism evidence="2 3">
    <name type="scientific">Seiridium cardinale</name>
    <dbReference type="NCBI Taxonomy" id="138064"/>
    <lineage>
        <taxon>Eukaryota</taxon>
        <taxon>Fungi</taxon>
        <taxon>Dikarya</taxon>
        <taxon>Ascomycota</taxon>
        <taxon>Pezizomycotina</taxon>
        <taxon>Sordariomycetes</taxon>
        <taxon>Xylariomycetidae</taxon>
        <taxon>Amphisphaeriales</taxon>
        <taxon>Sporocadaceae</taxon>
        <taxon>Seiridium</taxon>
    </lineage>
</organism>
<feature type="signal peptide" evidence="1">
    <location>
        <begin position="1"/>
        <end position="18"/>
    </location>
</feature>
<dbReference type="Proteomes" id="UP001465668">
    <property type="component" value="Unassembled WGS sequence"/>
</dbReference>
<sequence>MLYSRIVLFLSMAIATIAIPIVEEDGPGTQACKRDTTDKRDADFCSLTPSASAEQQKSSSVMNFVMDESWLGVQSYVLWLGNELLLALGP</sequence>
<feature type="chain" id="PRO_5046265142" evidence="1">
    <location>
        <begin position="19"/>
        <end position="90"/>
    </location>
</feature>
<evidence type="ECO:0000256" key="1">
    <source>
        <dbReference type="SAM" id="SignalP"/>
    </source>
</evidence>
<dbReference type="EMBL" id="JARVKM010000054">
    <property type="protein sequence ID" value="KAK9773053.1"/>
    <property type="molecule type" value="Genomic_DNA"/>
</dbReference>
<proteinExistence type="predicted"/>
<gene>
    <name evidence="2" type="ORF">SCAR479_10175</name>
</gene>
<protein>
    <submittedName>
        <fullName evidence="2">Uncharacterized protein</fullName>
    </submittedName>
</protein>
<accession>A0ABR2XGZ0</accession>
<comment type="caution">
    <text evidence="2">The sequence shown here is derived from an EMBL/GenBank/DDBJ whole genome shotgun (WGS) entry which is preliminary data.</text>
</comment>
<keyword evidence="1" id="KW-0732">Signal</keyword>